<dbReference type="Pfam" id="PF00106">
    <property type="entry name" value="adh_short"/>
    <property type="match status" value="1"/>
</dbReference>
<dbReference type="PANTHER" id="PTHR43431:SF7">
    <property type="entry name" value="OXIDOREDUCTASE, SHORT CHAIN DEHYDROGENASE_REDUCTASE FAMILY (AFU_ORTHOLOGUE AFUA_5G14000)"/>
    <property type="match status" value="1"/>
</dbReference>
<dbReference type="Proteomes" id="UP000197153">
    <property type="component" value="Chromosome 1"/>
</dbReference>
<reference evidence="1 2" key="1">
    <citation type="submission" date="2017-06" db="EMBL/GenBank/DDBJ databases">
        <title>Complete genome sequence of Nitrospirillum amazonense strain CBAmC, an endophytic nitrogen-fixing and plant growth-promoting bacterium, isolated from sugarcane.</title>
        <authorList>
            <person name="Schwab S."/>
            <person name="dos Santos Teixeira K.R."/>
            <person name="Simoes Araujo J.L."/>
            <person name="Soares Vidal M."/>
            <person name="Borges de Freitas H.R."/>
            <person name="Rivello Crivelaro A.L."/>
            <person name="Bueno de Camargo Nunes A."/>
            <person name="dos Santos C.M."/>
            <person name="Palmeira da Silva Rosa D."/>
            <person name="da Silva Padilha D."/>
            <person name="da Silva E."/>
            <person name="Araujo Terra L."/>
            <person name="Soares Mendes V."/>
            <person name="Farinelli L."/>
            <person name="Magalhaes Cruz L."/>
            <person name="Baldani J.I."/>
        </authorList>
    </citation>
    <scope>NUCLEOTIDE SEQUENCE [LARGE SCALE GENOMIC DNA]</scope>
    <source>
        <strain evidence="1 2">CBAmC</strain>
    </source>
</reference>
<gene>
    <name evidence="1" type="ORF">Y958_04480</name>
</gene>
<evidence type="ECO:0000313" key="2">
    <source>
        <dbReference type="Proteomes" id="UP000197153"/>
    </source>
</evidence>
<dbReference type="SUPFAM" id="SSF51735">
    <property type="entry name" value="NAD(P)-binding Rossmann-fold domains"/>
    <property type="match status" value="1"/>
</dbReference>
<dbReference type="InterPro" id="IPR036291">
    <property type="entry name" value="NAD(P)-bd_dom_sf"/>
</dbReference>
<name>A0A248JQ04_9PROT</name>
<dbReference type="PRINTS" id="PR00081">
    <property type="entry name" value="GDHRDH"/>
</dbReference>
<accession>A0A248JQ04</accession>
<dbReference type="InterPro" id="IPR002347">
    <property type="entry name" value="SDR_fam"/>
</dbReference>
<dbReference type="PANTHER" id="PTHR43431">
    <property type="entry name" value="OXIDOREDUCTASE, SHORT CHAIN DEHYDROGENASE/REDUCTASE FAMILY (AFU_ORTHOLOGUE AFUA_5G14000)"/>
    <property type="match status" value="1"/>
</dbReference>
<proteinExistence type="predicted"/>
<dbReference type="Gene3D" id="3.40.50.720">
    <property type="entry name" value="NAD(P)-binding Rossmann-like Domain"/>
    <property type="match status" value="1"/>
</dbReference>
<protein>
    <submittedName>
        <fullName evidence="1">Oxidoreductase</fullName>
    </submittedName>
</protein>
<dbReference type="EMBL" id="CP022110">
    <property type="protein sequence ID" value="ASG20158.1"/>
    <property type="molecule type" value="Genomic_DNA"/>
</dbReference>
<organism evidence="1 2">
    <name type="scientific">Nitrospirillum viridazoti CBAmc</name>
    <dbReference type="NCBI Taxonomy" id="1441467"/>
    <lineage>
        <taxon>Bacteria</taxon>
        <taxon>Pseudomonadati</taxon>
        <taxon>Pseudomonadota</taxon>
        <taxon>Alphaproteobacteria</taxon>
        <taxon>Rhodospirillales</taxon>
        <taxon>Azospirillaceae</taxon>
        <taxon>Nitrospirillum</taxon>
        <taxon>Nitrospirillum viridazoti</taxon>
    </lineage>
</organism>
<dbReference type="KEGG" id="nao:Y958_04480"/>
<evidence type="ECO:0000313" key="1">
    <source>
        <dbReference type="EMBL" id="ASG20158.1"/>
    </source>
</evidence>
<sequence>MTQKSALIVGAGKGISASLARLLTHEGYRVALAARNTDKLADLVAETGAQAYAVDAAEPEAVARLFEQVDTDLGVPELVVFNASARARGPVQDLDPAQVLESLRISAYAGFLVAQAAAVRMRLLGRGSILLTGATASVKGLAGSTPFAMGKFALRGMAQSLARELAPQNIHIAHFVIDGGVASSWSKPGEDGPEDKWLDPDAIAREYLHIHNQHRSAWTWEVELRPWVEKF</sequence>
<dbReference type="AlphaFoldDB" id="A0A248JQ04"/>
<dbReference type="RefSeq" id="WP_088871054.1">
    <property type="nucleotide sequence ID" value="NZ_CP022110.1"/>
</dbReference>
<keyword evidence="2" id="KW-1185">Reference proteome</keyword>